<sequence>MSQHNEEVPDMETPPLAKGWMRWLWGVVACFFMLVGIIGAILPGLPSAVFIVVGAWAASKSSERLHQWIEEHHLFGHLLRTWRSGFISRRTKLLATLTMALSMALAVHHISNLYLLFFAVGGIGCGLIWIWSRPEPAG</sequence>
<keyword evidence="1" id="KW-0812">Transmembrane</keyword>
<dbReference type="RefSeq" id="WP_252085919.1">
    <property type="nucleotide sequence ID" value="NZ_CP092418.1"/>
</dbReference>
<dbReference type="PANTHER" id="PTHR35813">
    <property type="entry name" value="INNER MEMBRANE PROTEIN YBAN"/>
    <property type="match status" value="1"/>
</dbReference>
<gene>
    <name evidence="2" type="ORF">MJO52_10650</name>
</gene>
<feature type="transmembrane region" description="Helical" evidence="1">
    <location>
        <begin position="113"/>
        <end position="132"/>
    </location>
</feature>
<reference evidence="2" key="1">
    <citation type="submission" date="2022-02" db="EMBL/GenBank/DDBJ databases">
        <title>Coral-associated bacteria.</title>
        <authorList>
            <person name="Tang K."/>
            <person name="Wang X."/>
        </authorList>
    </citation>
    <scope>NUCLEOTIDE SEQUENCE</scope>
    <source>
        <strain evidence="2">SCSIO 43006</strain>
    </source>
</reference>
<dbReference type="Proteomes" id="UP001055658">
    <property type="component" value="Chromosome"/>
</dbReference>
<evidence type="ECO:0000256" key="1">
    <source>
        <dbReference type="SAM" id="Phobius"/>
    </source>
</evidence>
<dbReference type="EMBL" id="CP092418">
    <property type="protein sequence ID" value="USD23574.1"/>
    <property type="molecule type" value="Genomic_DNA"/>
</dbReference>
<name>A0ABY4VNY4_9GAMM</name>
<dbReference type="PANTHER" id="PTHR35813:SF1">
    <property type="entry name" value="INNER MEMBRANE PROTEIN YBAN"/>
    <property type="match status" value="1"/>
</dbReference>
<keyword evidence="3" id="KW-1185">Reference proteome</keyword>
<evidence type="ECO:0000313" key="2">
    <source>
        <dbReference type="EMBL" id="USD23574.1"/>
    </source>
</evidence>
<feature type="transmembrane region" description="Helical" evidence="1">
    <location>
        <begin position="23"/>
        <end position="56"/>
    </location>
</feature>
<proteinExistence type="predicted"/>
<protein>
    <submittedName>
        <fullName evidence="2">DUF454 family protein</fullName>
    </submittedName>
</protein>
<keyword evidence="1" id="KW-1133">Transmembrane helix</keyword>
<keyword evidence="1" id="KW-0472">Membrane</keyword>
<organism evidence="2 3">
    <name type="scientific">Microbulbifer variabilis</name>
    <dbReference type="NCBI Taxonomy" id="266805"/>
    <lineage>
        <taxon>Bacteria</taxon>
        <taxon>Pseudomonadati</taxon>
        <taxon>Pseudomonadota</taxon>
        <taxon>Gammaproteobacteria</taxon>
        <taxon>Cellvibrionales</taxon>
        <taxon>Microbulbiferaceae</taxon>
        <taxon>Microbulbifer</taxon>
    </lineage>
</organism>
<accession>A0ABY4VNY4</accession>
<dbReference type="Pfam" id="PF04304">
    <property type="entry name" value="DUF454"/>
    <property type="match status" value="1"/>
</dbReference>
<dbReference type="InterPro" id="IPR007401">
    <property type="entry name" value="DUF454"/>
</dbReference>
<evidence type="ECO:0000313" key="3">
    <source>
        <dbReference type="Proteomes" id="UP001055658"/>
    </source>
</evidence>